<dbReference type="InterPro" id="IPR002307">
    <property type="entry name" value="Tyr-tRNA-ligase"/>
</dbReference>
<comment type="subcellular location">
    <subcellularLocation>
        <location evidence="8">Cytoplasm</location>
    </subcellularLocation>
</comment>
<gene>
    <name evidence="8 11" type="primary">tyrS</name>
    <name evidence="11" type="ORF">OUY18_03085</name>
</gene>
<dbReference type="NCBIfam" id="TIGR00234">
    <property type="entry name" value="tyrS"/>
    <property type="match status" value="1"/>
</dbReference>
<keyword evidence="5 8" id="KW-0648">Protein biosynthesis</keyword>
<dbReference type="SUPFAM" id="SSF52374">
    <property type="entry name" value="Nucleotidylyl transferase"/>
    <property type="match status" value="1"/>
</dbReference>
<evidence type="ECO:0000256" key="6">
    <source>
        <dbReference type="ARBA" id="ARBA00023146"/>
    </source>
</evidence>
<comment type="subunit">
    <text evidence="8">Homodimer.</text>
</comment>
<dbReference type="InterPro" id="IPR024107">
    <property type="entry name" value="Tyr-tRNA-ligase_bac_1"/>
</dbReference>
<feature type="binding site" evidence="8">
    <location>
        <position position="167"/>
    </location>
    <ligand>
        <name>L-tyrosine</name>
        <dbReference type="ChEBI" id="CHEBI:58315"/>
    </ligand>
</feature>
<dbReference type="PANTHER" id="PTHR11766:SF0">
    <property type="entry name" value="TYROSINE--TRNA LIGASE, MITOCHONDRIAL"/>
    <property type="match status" value="1"/>
</dbReference>
<sequence>MGVFEELRDRGLIAQMTDEEKIKDLLNNHKTTFYIGFDPTADSLHVGHFVQIMVMAHMQRAGHTPIALFGGGTGMVGDPSGKSDMRKMLTREEIDHNIQCFQKQMSRLIDFSEGKAIMANNKDWLLNLNYIEFLRDVGVHFSVNRMLAAECYKQRMEKGLSFFELNYMIMQSYDFVELNHRYNCQLELGGDDQWSNIIGGVELLRRKEGKDAYGMTFTLLTTSEGKKMGKTEKGAVWLDPEKTTPFEFYQYWRNIGDADVIKCLKILTFLPLSQINELAKLEGGELNQAKEILAYEVTKLIHGEEEANKAQEGARALFGTGENTDNMPSTDLTAADFTDGEIGVLDLLVKTKLAPSRGEGRRLIEQGGISIDNEKVSETTAKLALKDFEKSYIIIKKGKKVYHKVNLAD</sequence>
<dbReference type="PROSITE" id="PS50889">
    <property type="entry name" value="S4"/>
    <property type="match status" value="1"/>
</dbReference>
<dbReference type="Gene3D" id="3.10.290.10">
    <property type="entry name" value="RNA-binding S4 domain"/>
    <property type="match status" value="1"/>
</dbReference>
<dbReference type="EMBL" id="JAPOHA010000002">
    <property type="protein sequence ID" value="MCY1713241.1"/>
    <property type="molecule type" value="Genomic_DNA"/>
</dbReference>
<dbReference type="PROSITE" id="PS00178">
    <property type="entry name" value="AA_TRNA_LIGASE_I"/>
    <property type="match status" value="1"/>
</dbReference>
<feature type="binding site" evidence="8">
    <location>
        <position position="230"/>
    </location>
    <ligand>
        <name>ATP</name>
        <dbReference type="ChEBI" id="CHEBI:30616"/>
    </ligand>
</feature>
<evidence type="ECO:0000256" key="5">
    <source>
        <dbReference type="ARBA" id="ARBA00022917"/>
    </source>
</evidence>
<keyword evidence="1 8" id="KW-0436">Ligase</keyword>
<evidence type="ECO:0000256" key="4">
    <source>
        <dbReference type="ARBA" id="ARBA00022884"/>
    </source>
</evidence>
<proteinExistence type="inferred from homology"/>
<reference evidence="11 12" key="1">
    <citation type="submission" date="2022-11" db="EMBL/GenBank/DDBJ databases">
        <authorList>
            <person name="Caiyu Z."/>
        </authorList>
    </citation>
    <scope>NUCLEOTIDE SEQUENCE [LARGE SCALE GENOMIC DNA]</scope>
    <source>
        <strain evidence="11 12">YR-4</strain>
    </source>
</reference>
<evidence type="ECO:0000256" key="3">
    <source>
        <dbReference type="ARBA" id="ARBA00022840"/>
    </source>
</evidence>
<dbReference type="GO" id="GO:0004831">
    <property type="term" value="F:tyrosine-tRNA ligase activity"/>
    <property type="evidence" value="ECO:0007669"/>
    <property type="project" value="UniProtKB-EC"/>
</dbReference>
<dbReference type="Proteomes" id="UP001082703">
    <property type="component" value="Unassembled WGS sequence"/>
</dbReference>
<evidence type="ECO:0000256" key="2">
    <source>
        <dbReference type="ARBA" id="ARBA00022741"/>
    </source>
</evidence>
<comment type="similarity">
    <text evidence="8">Belongs to the class-I aminoacyl-tRNA synthetase family. TyrS type 1 subfamily.</text>
</comment>
<dbReference type="InterPro" id="IPR024088">
    <property type="entry name" value="Tyr-tRNA-ligase_bac-type"/>
</dbReference>
<evidence type="ECO:0000256" key="9">
    <source>
        <dbReference type="PROSITE-ProRule" id="PRU00182"/>
    </source>
</evidence>
<dbReference type="Pfam" id="PF00579">
    <property type="entry name" value="tRNA-synt_1b"/>
    <property type="match status" value="1"/>
</dbReference>
<feature type="binding site" evidence="8">
    <location>
        <position position="34"/>
    </location>
    <ligand>
        <name>L-tyrosine</name>
        <dbReference type="ChEBI" id="CHEBI:58315"/>
    </ligand>
</feature>
<accession>A0ABT4BQR6</accession>
<keyword evidence="2 8" id="KW-0547">Nucleotide-binding</keyword>
<dbReference type="InterPro" id="IPR036986">
    <property type="entry name" value="S4_RNA-bd_sf"/>
</dbReference>
<evidence type="ECO:0000259" key="10">
    <source>
        <dbReference type="Pfam" id="PF22421"/>
    </source>
</evidence>
<dbReference type="SUPFAM" id="SSF55174">
    <property type="entry name" value="Alpha-L RNA-binding motif"/>
    <property type="match status" value="1"/>
</dbReference>
<feature type="short sequence motif" description="'KMSKS' region" evidence="8">
    <location>
        <begin position="227"/>
        <end position="231"/>
    </location>
</feature>
<organism evidence="11 12">
    <name type="scientific">Caproiciproducens galactitolivorans</name>
    <dbReference type="NCBI Taxonomy" id="642589"/>
    <lineage>
        <taxon>Bacteria</taxon>
        <taxon>Bacillati</taxon>
        <taxon>Bacillota</taxon>
        <taxon>Clostridia</taxon>
        <taxon>Eubacteriales</taxon>
        <taxon>Acutalibacteraceae</taxon>
        <taxon>Caproiciproducens</taxon>
    </lineage>
</organism>
<dbReference type="InterPro" id="IPR014729">
    <property type="entry name" value="Rossmann-like_a/b/a_fold"/>
</dbReference>
<evidence type="ECO:0000256" key="8">
    <source>
        <dbReference type="HAMAP-Rule" id="MF_02006"/>
    </source>
</evidence>
<dbReference type="CDD" id="cd00165">
    <property type="entry name" value="S4"/>
    <property type="match status" value="1"/>
</dbReference>
<dbReference type="RefSeq" id="WP_268057239.1">
    <property type="nucleotide sequence ID" value="NZ_JAPOHA010000002.1"/>
</dbReference>
<feature type="domain" description="Tyrosine--tRNA ligase SYY-like C-terminal" evidence="10">
    <location>
        <begin position="325"/>
        <end position="403"/>
    </location>
</feature>
<evidence type="ECO:0000313" key="12">
    <source>
        <dbReference type="Proteomes" id="UP001082703"/>
    </source>
</evidence>
<dbReference type="PANTHER" id="PTHR11766">
    <property type="entry name" value="TYROSYL-TRNA SYNTHETASE"/>
    <property type="match status" value="1"/>
</dbReference>
<dbReference type="EC" id="6.1.1.1" evidence="8"/>
<evidence type="ECO:0000256" key="7">
    <source>
        <dbReference type="ARBA" id="ARBA00048248"/>
    </source>
</evidence>
<dbReference type="Pfam" id="PF22421">
    <property type="entry name" value="SYY_C-terminal"/>
    <property type="match status" value="1"/>
</dbReference>
<name>A0ABT4BQR6_9FIRM</name>
<dbReference type="Gene3D" id="3.40.50.620">
    <property type="entry name" value="HUPs"/>
    <property type="match status" value="1"/>
</dbReference>
<keyword evidence="8" id="KW-0963">Cytoplasm</keyword>
<keyword evidence="12" id="KW-1185">Reference proteome</keyword>
<comment type="caution">
    <text evidence="11">The sequence shown here is derived from an EMBL/GenBank/DDBJ whole genome shotgun (WGS) entry which is preliminary data.</text>
</comment>
<dbReference type="InterPro" id="IPR002305">
    <property type="entry name" value="aa-tRNA-synth_Ic"/>
</dbReference>
<evidence type="ECO:0000313" key="11">
    <source>
        <dbReference type="EMBL" id="MCY1713241.1"/>
    </source>
</evidence>
<dbReference type="PRINTS" id="PR01040">
    <property type="entry name" value="TRNASYNTHTYR"/>
</dbReference>
<keyword evidence="4 9" id="KW-0694">RNA-binding</keyword>
<dbReference type="Gene3D" id="1.10.240.10">
    <property type="entry name" value="Tyrosyl-Transfer RNA Synthetase"/>
    <property type="match status" value="1"/>
</dbReference>
<dbReference type="InterPro" id="IPR054608">
    <property type="entry name" value="SYY-like_C"/>
</dbReference>
<feature type="short sequence motif" description="'HIGH' region" evidence="8">
    <location>
        <begin position="39"/>
        <end position="48"/>
    </location>
</feature>
<comment type="catalytic activity">
    <reaction evidence="7 8">
        <text>tRNA(Tyr) + L-tyrosine + ATP = L-tyrosyl-tRNA(Tyr) + AMP + diphosphate + H(+)</text>
        <dbReference type="Rhea" id="RHEA:10220"/>
        <dbReference type="Rhea" id="RHEA-COMP:9706"/>
        <dbReference type="Rhea" id="RHEA-COMP:9707"/>
        <dbReference type="ChEBI" id="CHEBI:15378"/>
        <dbReference type="ChEBI" id="CHEBI:30616"/>
        <dbReference type="ChEBI" id="CHEBI:33019"/>
        <dbReference type="ChEBI" id="CHEBI:58315"/>
        <dbReference type="ChEBI" id="CHEBI:78442"/>
        <dbReference type="ChEBI" id="CHEBI:78536"/>
        <dbReference type="ChEBI" id="CHEBI:456215"/>
        <dbReference type="EC" id="6.1.1.1"/>
    </reaction>
</comment>
<feature type="binding site" evidence="8">
    <location>
        <position position="171"/>
    </location>
    <ligand>
        <name>L-tyrosine</name>
        <dbReference type="ChEBI" id="CHEBI:58315"/>
    </ligand>
</feature>
<dbReference type="CDD" id="cd00805">
    <property type="entry name" value="TyrRS_core"/>
    <property type="match status" value="1"/>
</dbReference>
<keyword evidence="6 8" id="KW-0030">Aminoacyl-tRNA synthetase</keyword>
<keyword evidence="3 8" id="KW-0067">ATP-binding</keyword>
<dbReference type="InterPro" id="IPR001412">
    <property type="entry name" value="aa-tRNA-synth_I_CS"/>
</dbReference>
<protein>
    <recommendedName>
        <fullName evidence="8">Tyrosine--tRNA ligase</fullName>
        <ecNumber evidence="8">6.1.1.1</ecNumber>
    </recommendedName>
    <alternativeName>
        <fullName evidence="8">Tyrosyl-tRNA synthetase</fullName>
        <shortName evidence="8">TyrRS</shortName>
    </alternativeName>
</protein>
<evidence type="ECO:0000256" key="1">
    <source>
        <dbReference type="ARBA" id="ARBA00022598"/>
    </source>
</evidence>
<dbReference type="HAMAP" id="MF_02006">
    <property type="entry name" value="Tyr_tRNA_synth_type1"/>
    <property type="match status" value="1"/>
</dbReference>
<comment type="function">
    <text evidence="8">Catalyzes the attachment of tyrosine to tRNA(Tyr) in a two-step reaction: tyrosine is first activated by ATP to form Tyr-AMP and then transferred to the acceptor end of tRNA(Tyr).</text>
</comment>